<dbReference type="Proteomes" id="UP000054771">
    <property type="component" value="Unassembled WGS sequence"/>
</dbReference>
<evidence type="ECO:0000313" key="4">
    <source>
        <dbReference type="EMBL" id="CEL10385.1"/>
    </source>
</evidence>
<evidence type="ECO:0000256" key="2">
    <source>
        <dbReference type="ARBA" id="ARBA00022801"/>
    </source>
</evidence>
<dbReference type="OrthoDB" id="4508815at2759"/>
<name>A0A0U5GDC6_ASPCI</name>
<dbReference type="GO" id="GO:0004540">
    <property type="term" value="F:RNA nuclease activity"/>
    <property type="evidence" value="ECO:0007669"/>
    <property type="project" value="InterPro"/>
</dbReference>
<dbReference type="GO" id="GO:0016787">
    <property type="term" value="F:hydrolase activity"/>
    <property type="evidence" value="ECO:0007669"/>
    <property type="project" value="UniProtKB-KW"/>
</dbReference>
<feature type="region of interest" description="Disordered" evidence="3">
    <location>
        <begin position="1"/>
        <end position="67"/>
    </location>
</feature>
<gene>
    <name evidence="4" type="ORF">ASPCAL13506</name>
</gene>
<keyword evidence="5" id="KW-1185">Reference proteome</keyword>
<evidence type="ECO:0000256" key="3">
    <source>
        <dbReference type="SAM" id="MobiDB-lite"/>
    </source>
</evidence>
<sequence length="142" mass="16710">MCFSDPSQKAYKINRGRDDDDPSPYHLRTRSSIQRHMDRSPAPTAESRKKNNKRYPKRYNDTEQLFKEPSLYEYPTKSWPYDQQNTKGKAFMTVNGQRVQVNPEFTRTVTDRNKNVKGVIYHPSGNPSKFVRAKEVNRGRRP</sequence>
<keyword evidence="2" id="KW-0378">Hydrolase</keyword>
<dbReference type="InterPro" id="IPR016191">
    <property type="entry name" value="Ribonuclease/ribotoxin"/>
</dbReference>
<protein>
    <submittedName>
        <fullName evidence="4">Uncharacterized protein</fullName>
    </submittedName>
</protein>
<keyword evidence="1" id="KW-0540">Nuclease</keyword>
<evidence type="ECO:0000256" key="1">
    <source>
        <dbReference type="ARBA" id="ARBA00022722"/>
    </source>
</evidence>
<organism evidence="4 5">
    <name type="scientific">Aspergillus calidoustus</name>
    <dbReference type="NCBI Taxonomy" id="454130"/>
    <lineage>
        <taxon>Eukaryota</taxon>
        <taxon>Fungi</taxon>
        <taxon>Dikarya</taxon>
        <taxon>Ascomycota</taxon>
        <taxon>Pezizomycotina</taxon>
        <taxon>Eurotiomycetes</taxon>
        <taxon>Eurotiomycetidae</taxon>
        <taxon>Eurotiales</taxon>
        <taxon>Aspergillaceae</taxon>
        <taxon>Aspergillus</taxon>
        <taxon>Aspergillus subgen. Nidulantes</taxon>
    </lineage>
</organism>
<dbReference type="GO" id="GO:0003723">
    <property type="term" value="F:RNA binding"/>
    <property type="evidence" value="ECO:0007669"/>
    <property type="project" value="InterPro"/>
</dbReference>
<proteinExistence type="predicted"/>
<reference evidence="5" key="1">
    <citation type="journal article" date="2016" name="Genome Announc.">
        <title>Draft genome sequences of fungus Aspergillus calidoustus.</title>
        <authorList>
            <person name="Horn F."/>
            <person name="Linde J."/>
            <person name="Mattern D.J."/>
            <person name="Walther G."/>
            <person name="Guthke R."/>
            <person name="Scherlach K."/>
            <person name="Martin K."/>
            <person name="Brakhage A.A."/>
            <person name="Petzke L."/>
            <person name="Valiante V."/>
        </authorList>
    </citation>
    <scope>NUCLEOTIDE SEQUENCE [LARGE SCALE GENOMIC DNA]</scope>
    <source>
        <strain evidence="5">SF006504</strain>
    </source>
</reference>
<dbReference type="EMBL" id="CDMC01000018">
    <property type="protein sequence ID" value="CEL10385.1"/>
    <property type="molecule type" value="Genomic_DNA"/>
</dbReference>
<dbReference type="SUPFAM" id="SSF53933">
    <property type="entry name" value="Microbial ribonucleases"/>
    <property type="match status" value="1"/>
</dbReference>
<dbReference type="Gene3D" id="3.10.450.30">
    <property type="entry name" value="Microbial ribonucleases"/>
    <property type="match status" value="1"/>
</dbReference>
<evidence type="ECO:0000313" key="5">
    <source>
        <dbReference type="Proteomes" id="UP000054771"/>
    </source>
</evidence>
<accession>A0A0U5GDC6</accession>
<dbReference type="AlphaFoldDB" id="A0A0U5GDC6"/>